<protein>
    <submittedName>
        <fullName evidence="1">DUF2258 domain-containing protein</fullName>
    </submittedName>
</protein>
<dbReference type="InterPro" id="IPR017140">
    <property type="entry name" value="ThermoDBP-RPs_arc"/>
</dbReference>
<name>A0A7C4H9L2_STAMA</name>
<sequence length="112" mass="12940">MPETRTGPVRLSGYALKLRRVVNAALRDYYKEKKISSKDVNQILGDMNAKIYSILVDKYGVPKDAIINIILNYDIEENKFVIKDIKIEIYDLNEILTRNTTLEVKKLLNLPI</sequence>
<dbReference type="AlphaFoldDB" id="A0A7C4H9L2"/>
<gene>
    <name evidence="1" type="ORF">ENU14_04905</name>
</gene>
<dbReference type="EMBL" id="DTBJ01000037">
    <property type="protein sequence ID" value="HGM58906.1"/>
    <property type="molecule type" value="Genomic_DNA"/>
</dbReference>
<dbReference type="Pfam" id="PF10015">
    <property type="entry name" value="ThermoDBP-RP_arch"/>
    <property type="match status" value="1"/>
</dbReference>
<accession>A0A7C4H9L2</accession>
<organism evidence="1">
    <name type="scientific">Staphylothermus marinus</name>
    <dbReference type="NCBI Taxonomy" id="2280"/>
    <lineage>
        <taxon>Archaea</taxon>
        <taxon>Thermoproteota</taxon>
        <taxon>Thermoprotei</taxon>
        <taxon>Desulfurococcales</taxon>
        <taxon>Desulfurococcaceae</taxon>
        <taxon>Staphylothermus</taxon>
    </lineage>
</organism>
<proteinExistence type="predicted"/>
<evidence type="ECO:0000313" key="1">
    <source>
        <dbReference type="EMBL" id="HGM58906.1"/>
    </source>
</evidence>
<reference evidence="1" key="1">
    <citation type="journal article" date="2020" name="mSystems">
        <title>Genome- and Community-Level Interaction Insights into Carbon Utilization and Element Cycling Functions of Hydrothermarchaeota in Hydrothermal Sediment.</title>
        <authorList>
            <person name="Zhou Z."/>
            <person name="Liu Y."/>
            <person name="Xu W."/>
            <person name="Pan J."/>
            <person name="Luo Z.H."/>
            <person name="Li M."/>
        </authorList>
    </citation>
    <scope>NUCLEOTIDE SEQUENCE [LARGE SCALE GENOMIC DNA]</scope>
    <source>
        <strain evidence="1">SpSt-642</strain>
    </source>
</reference>
<comment type="caution">
    <text evidence="1">The sequence shown here is derived from an EMBL/GenBank/DDBJ whole genome shotgun (WGS) entry which is preliminary data.</text>
</comment>